<dbReference type="GO" id="GO:0005524">
    <property type="term" value="F:ATP binding"/>
    <property type="evidence" value="ECO:0007669"/>
    <property type="project" value="UniProtKB-KW"/>
</dbReference>
<evidence type="ECO:0000256" key="1">
    <source>
        <dbReference type="ARBA" id="ARBA00022741"/>
    </source>
</evidence>
<dbReference type="AlphaFoldDB" id="A0A7J0H9H2"/>
<evidence type="ECO:0000313" key="4">
    <source>
        <dbReference type="Proteomes" id="UP000585474"/>
    </source>
</evidence>
<accession>A0A7J0H9H2</accession>
<sequence>MDIATDAHVRKEDTRVRKILGILENLSFFKCLHCGEPWHIFGKGGARRTADEMGLSFLGEVPLEADIRKCSDEGVPVVLSNPDSAVSKAYSDVAQKVVSRLQELYEQQFLRPEINL</sequence>
<dbReference type="GO" id="GO:0005739">
    <property type="term" value="C:mitochondrion"/>
    <property type="evidence" value="ECO:0007669"/>
    <property type="project" value="TreeGrafter"/>
</dbReference>
<dbReference type="GO" id="GO:0051539">
    <property type="term" value="F:4 iron, 4 sulfur cluster binding"/>
    <property type="evidence" value="ECO:0007669"/>
    <property type="project" value="TreeGrafter"/>
</dbReference>
<dbReference type="PANTHER" id="PTHR42961:SF2">
    <property type="entry name" value="IRON-SULFUR PROTEIN NUBPL"/>
    <property type="match status" value="1"/>
</dbReference>
<protein>
    <submittedName>
        <fullName evidence="3">Similar to INDH1</fullName>
    </submittedName>
</protein>
<comment type="caution">
    <text evidence="3">The sequence shown here is derived from an EMBL/GenBank/DDBJ whole genome shotgun (WGS) entry which is preliminary data.</text>
</comment>
<organism evidence="3 4">
    <name type="scientific">Actinidia rufa</name>
    <dbReference type="NCBI Taxonomy" id="165716"/>
    <lineage>
        <taxon>Eukaryota</taxon>
        <taxon>Viridiplantae</taxon>
        <taxon>Streptophyta</taxon>
        <taxon>Embryophyta</taxon>
        <taxon>Tracheophyta</taxon>
        <taxon>Spermatophyta</taxon>
        <taxon>Magnoliopsida</taxon>
        <taxon>eudicotyledons</taxon>
        <taxon>Gunneridae</taxon>
        <taxon>Pentapetalae</taxon>
        <taxon>asterids</taxon>
        <taxon>Ericales</taxon>
        <taxon>Actinidiaceae</taxon>
        <taxon>Actinidia</taxon>
    </lineage>
</organism>
<dbReference type="InterPro" id="IPR027417">
    <property type="entry name" value="P-loop_NTPase"/>
</dbReference>
<keyword evidence="1" id="KW-0547">Nucleotide-binding</keyword>
<dbReference type="GO" id="GO:0032981">
    <property type="term" value="P:mitochondrial respiratory chain complex I assembly"/>
    <property type="evidence" value="ECO:0007669"/>
    <property type="project" value="TreeGrafter"/>
</dbReference>
<dbReference type="GO" id="GO:0016226">
    <property type="term" value="P:iron-sulfur cluster assembly"/>
    <property type="evidence" value="ECO:0007669"/>
    <property type="project" value="InterPro"/>
</dbReference>
<gene>
    <name evidence="3" type="ORF">Acr_28g0004750</name>
</gene>
<dbReference type="EMBL" id="BJWL01000028">
    <property type="protein sequence ID" value="GFZ19770.1"/>
    <property type="molecule type" value="Genomic_DNA"/>
</dbReference>
<dbReference type="OrthoDB" id="1741334at2759"/>
<reference evidence="3 4" key="1">
    <citation type="submission" date="2019-07" db="EMBL/GenBank/DDBJ databases">
        <title>De Novo Assembly of kiwifruit Actinidia rufa.</title>
        <authorList>
            <person name="Sugita-Konishi S."/>
            <person name="Sato K."/>
            <person name="Mori E."/>
            <person name="Abe Y."/>
            <person name="Kisaki G."/>
            <person name="Hamano K."/>
            <person name="Suezawa K."/>
            <person name="Otani M."/>
            <person name="Fukuda T."/>
            <person name="Manabe T."/>
            <person name="Gomi K."/>
            <person name="Tabuchi M."/>
            <person name="Akimitsu K."/>
            <person name="Kataoka I."/>
        </authorList>
    </citation>
    <scope>NUCLEOTIDE SEQUENCE [LARGE SCALE GENOMIC DNA]</scope>
    <source>
        <strain evidence="4">cv. Fuchu</strain>
    </source>
</reference>
<proteinExistence type="predicted"/>
<dbReference type="SUPFAM" id="SSF52540">
    <property type="entry name" value="P-loop containing nucleoside triphosphate hydrolases"/>
    <property type="match status" value="1"/>
</dbReference>
<keyword evidence="2" id="KW-0067">ATP-binding</keyword>
<dbReference type="Proteomes" id="UP000585474">
    <property type="component" value="Unassembled WGS sequence"/>
</dbReference>
<dbReference type="Gene3D" id="3.40.50.300">
    <property type="entry name" value="P-loop containing nucleotide triphosphate hydrolases"/>
    <property type="match status" value="1"/>
</dbReference>
<keyword evidence="4" id="KW-1185">Reference proteome</keyword>
<name>A0A7J0H9H2_9ERIC</name>
<dbReference type="PANTHER" id="PTHR42961">
    <property type="entry name" value="IRON-SULFUR PROTEIN NUBPL"/>
    <property type="match status" value="1"/>
</dbReference>
<evidence type="ECO:0000313" key="3">
    <source>
        <dbReference type="EMBL" id="GFZ19770.1"/>
    </source>
</evidence>
<evidence type="ECO:0000256" key="2">
    <source>
        <dbReference type="ARBA" id="ARBA00022840"/>
    </source>
</evidence>
<dbReference type="Pfam" id="PF10609">
    <property type="entry name" value="ParA"/>
    <property type="match status" value="1"/>
</dbReference>
<dbReference type="InterPro" id="IPR044304">
    <property type="entry name" value="NUBPL-like"/>
</dbReference>
<dbReference type="InterPro" id="IPR033756">
    <property type="entry name" value="YlxH/NBP35"/>
</dbReference>